<sequence length="350" mass="38451">MKILITGNMGYVGPGVVRQLRAAYPDAELVGYDAGFFAGSTMPHDTLPELALNQQYFADVRRFPDSILAGVDAIVHLAAISNDPMGNLYEETTLEINHRASVELARKARQAGVRSFVFASSCSIYGAADDHARTEESQLNPLTAYARSKVYTERDLQPLAGNGFTVTCLRFATACGISDRLRLDLVLNDFVAGAVASRKISILSDGTPWRPLINVRDMARAIEWAVGRTPARGGDFLAVNAGCDAGNYQVRELAEAVARVIPGVEVQINENAQPDRRSYRVDFGLFRQLAPDHQPIHDLTDSIIGLRDGLAALEFNDPNFRSSRFMRLVQLNHLREKGCLTENLQWGSAL</sequence>
<dbReference type="Gene3D" id="3.40.50.720">
    <property type="entry name" value="NAD(P)-binding Rossmann-like Domain"/>
    <property type="match status" value="1"/>
</dbReference>
<dbReference type="InterPro" id="IPR050177">
    <property type="entry name" value="Lipid_A_modif_metabolic_enz"/>
</dbReference>
<accession>A0ABN6VX98</accession>
<dbReference type="PANTHER" id="PTHR43245:SF23">
    <property type="entry name" value="NAD(P)-BINDING DOMAIN-CONTAINING PROTEIN"/>
    <property type="match status" value="1"/>
</dbReference>
<dbReference type="RefSeq" id="WP_281999147.1">
    <property type="nucleotide sequence ID" value="NZ_AP027151.1"/>
</dbReference>
<dbReference type="PANTHER" id="PTHR43245">
    <property type="entry name" value="BIFUNCTIONAL POLYMYXIN RESISTANCE PROTEIN ARNA"/>
    <property type="match status" value="1"/>
</dbReference>
<keyword evidence="3" id="KW-1185">Reference proteome</keyword>
<evidence type="ECO:0000259" key="1">
    <source>
        <dbReference type="Pfam" id="PF01370"/>
    </source>
</evidence>
<dbReference type="InterPro" id="IPR036291">
    <property type="entry name" value="NAD(P)-bd_dom_sf"/>
</dbReference>
<reference evidence="2 3" key="1">
    <citation type="submission" date="2022-12" db="EMBL/GenBank/DDBJ databases">
        <title>Polyphasic characterization of Geotalea uranireducens NIT-SL11 newly isolated from a complex of sewage sludge and microbially reduced graphene oxide.</title>
        <authorList>
            <person name="Xie L."/>
            <person name="Yoshida N."/>
            <person name="Meng L."/>
        </authorList>
    </citation>
    <scope>NUCLEOTIDE SEQUENCE [LARGE SCALE GENOMIC DNA]</scope>
    <source>
        <strain evidence="2 3">NIT-SL11</strain>
    </source>
</reference>
<dbReference type="Proteomes" id="UP001317705">
    <property type="component" value="Chromosome"/>
</dbReference>
<dbReference type="SUPFAM" id="SSF51735">
    <property type="entry name" value="NAD(P)-binding Rossmann-fold domains"/>
    <property type="match status" value="1"/>
</dbReference>
<dbReference type="InterPro" id="IPR001509">
    <property type="entry name" value="Epimerase_deHydtase"/>
</dbReference>
<name>A0ABN6VX98_9BACT</name>
<feature type="domain" description="NAD-dependent epimerase/dehydratase" evidence="1">
    <location>
        <begin position="3"/>
        <end position="228"/>
    </location>
</feature>
<dbReference type="EMBL" id="AP027151">
    <property type="protein sequence ID" value="BDV43032.1"/>
    <property type="molecule type" value="Genomic_DNA"/>
</dbReference>
<dbReference type="Pfam" id="PF01370">
    <property type="entry name" value="Epimerase"/>
    <property type="match status" value="1"/>
</dbReference>
<organism evidence="2 3">
    <name type="scientific">Geotalea uraniireducens</name>
    <dbReference type="NCBI Taxonomy" id="351604"/>
    <lineage>
        <taxon>Bacteria</taxon>
        <taxon>Pseudomonadati</taxon>
        <taxon>Thermodesulfobacteriota</taxon>
        <taxon>Desulfuromonadia</taxon>
        <taxon>Geobacterales</taxon>
        <taxon>Geobacteraceae</taxon>
        <taxon>Geotalea</taxon>
    </lineage>
</organism>
<protein>
    <submittedName>
        <fullName evidence="2">NAD-dependent epimerase</fullName>
    </submittedName>
</protein>
<evidence type="ECO:0000313" key="2">
    <source>
        <dbReference type="EMBL" id="BDV43032.1"/>
    </source>
</evidence>
<proteinExistence type="predicted"/>
<evidence type="ECO:0000313" key="3">
    <source>
        <dbReference type="Proteomes" id="UP001317705"/>
    </source>
</evidence>
<dbReference type="CDD" id="cd08946">
    <property type="entry name" value="SDR_e"/>
    <property type="match status" value="1"/>
</dbReference>
<gene>
    <name evidence="2" type="ORF">GURASL_19550</name>
</gene>